<dbReference type="EMBL" id="CAJVPT010010451">
    <property type="protein sequence ID" value="CAG8570543.1"/>
    <property type="molecule type" value="Genomic_DNA"/>
</dbReference>
<gene>
    <name evidence="1" type="ORF">ACOLOM_LOCUS5586</name>
</gene>
<feature type="non-terminal residue" evidence="1">
    <location>
        <position position="1"/>
    </location>
</feature>
<evidence type="ECO:0000313" key="1">
    <source>
        <dbReference type="EMBL" id="CAG8570543.1"/>
    </source>
</evidence>
<protein>
    <submittedName>
        <fullName evidence="1">7853_t:CDS:1</fullName>
    </submittedName>
</protein>
<keyword evidence="2" id="KW-1185">Reference proteome</keyword>
<name>A0ACA9M532_9GLOM</name>
<dbReference type="Proteomes" id="UP000789525">
    <property type="component" value="Unassembled WGS sequence"/>
</dbReference>
<sequence>AIDGVHLVEVSPGMRRIQRLKLCGNAESKCTDDGEIAFREKDGLKFVWHNSFEEISGIWSIIVAHEFFDALPIHGFERKDRGPYHFCFKLNPWPTLPAVFRNFPALEKFRIGDRIEISPESWKTSNRIAKFINRNRGASLIIDYGKDFIQGDTLRAIKRHKFIHPLCTPGLSDLSADVNFKYLKEATEGLVDAYGPITQSKFLQTLGLKTRLMMLLKSSSPDRHETLISSFKRLIDPLSMGEIYKVLAFVPTGSSECTVYQFNVKVSSVLS</sequence>
<reference evidence="1" key="1">
    <citation type="submission" date="2021-06" db="EMBL/GenBank/DDBJ databases">
        <authorList>
            <person name="Kallberg Y."/>
            <person name="Tangrot J."/>
            <person name="Rosling A."/>
        </authorList>
    </citation>
    <scope>NUCLEOTIDE SEQUENCE</scope>
    <source>
        <strain evidence="1">CL356</strain>
    </source>
</reference>
<proteinExistence type="predicted"/>
<organism evidence="1 2">
    <name type="scientific">Acaulospora colombiana</name>
    <dbReference type="NCBI Taxonomy" id="27376"/>
    <lineage>
        <taxon>Eukaryota</taxon>
        <taxon>Fungi</taxon>
        <taxon>Fungi incertae sedis</taxon>
        <taxon>Mucoromycota</taxon>
        <taxon>Glomeromycotina</taxon>
        <taxon>Glomeromycetes</taxon>
        <taxon>Diversisporales</taxon>
        <taxon>Acaulosporaceae</taxon>
        <taxon>Acaulospora</taxon>
    </lineage>
</organism>
<accession>A0ACA9M532</accession>
<evidence type="ECO:0000313" key="2">
    <source>
        <dbReference type="Proteomes" id="UP000789525"/>
    </source>
</evidence>
<comment type="caution">
    <text evidence="1">The sequence shown here is derived from an EMBL/GenBank/DDBJ whole genome shotgun (WGS) entry which is preliminary data.</text>
</comment>